<organism evidence="5 6">
    <name type="scientific">Labrus bergylta</name>
    <name type="common">ballan wrasse</name>
    <dbReference type="NCBI Taxonomy" id="56723"/>
    <lineage>
        <taxon>Eukaryota</taxon>
        <taxon>Metazoa</taxon>
        <taxon>Chordata</taxon>
        <taxon>Craniata</taxon>
        <taxon>Vertebrata</taxon>
        <taxon>Euteleostomi</taxon>
        <taxon>Actinopterygii</taxon>
        <taxon>Neopterygii</taxon>
        <taxon>Teleostei</taxon>
        <taxon>Neoteleostei</taxon>
        <taxon>Acanthomorphata</taxon>
        <taxon>Eupercaria</taxon>
        <taxon>Labriformes</taxon>
        <taxon>Labridae</taxon>
        <taxon>Labrus</taxon>
    </lineage>
</organism>
<dbReference type="AlphaFoldDB" id="A0A3Q3FNF1"/>
<dbReference type="Gene3D" id="2.60.120.40">
    <property type="match status" value="1"/>
</dbReference>
<evidence type="ECO:0000259" key="4">
    <source>
        <dbReference type="PROSITE" id="PS50049"/>
    </source>
</evidence>
<dbReference type="PROSITE" id="PS50049">
    <property type="entry name" value="THD_2"/>
    <property type="match status" value="1"/>
</dbReference>
<name>A0A3Q3FNF1_9LABR</name>
<dbReference type="InterPro" id="IPR008983">
    <property type="entry name" value="Tumour_necrosis_fac-like_dom"/>
</dbReference>
<feature type="transmembrane region" description="Helical" evidence="3">
    <location>
        <begin position="42"/>
        <end position="63"/>
    </location>
</feature>
<sequence length="211" mass="23434">MSEGKPYEPDMSLTEKQQMNLDTESATPASRMEAQSRSSHKYLLLQVWCGLLTVAMVVMAALFTSVKPKSAEGGVSSQKSEYVTPTGCSHSYIQLIKYGGSWQAEHSCESCSLELRENSIHCSQTSLYFLYAQVTFSRHPKTSLTKTVILKRNASSYISKKILVEGTFRNTTEGSVWVGKIVSLTKGDSISLDITDDFLTDSTFWGAYQLH</sequence>
<reference evidence="5" key="1">
    <citation type="submission" date="2025-08" db="UniProtKB">
        <authorList>
            <consortium name="Ensembl"/>
        </authorList>
    </citation>
    <scope>IDENTIFICATION</scope>
</reference>
<dbReference type="Proteomes" id="UP000261660">
    <property type="component" value="Unplaced"/>
</dbReference>
<reference evidence="5" key="2">
    <citation type="submission" date="2025-09" db="UniProtKB">
        <authorList>
            <consortium name="Ensembl"/>
        </authorList>
    </citation>
    <scope>IDENTIFICATION</scope>
</reference>
<accession>A0A3Q3FNF1</accession>
<dbReference type="SUPFAM" id="SSF49842">
    <property type="entry name" value="TNF-like"/>
    <property type="match status" value="1"/>
</dbReference>
<dbReference type="GO" id="GO:0006955">
    <property type="term" value="P:immune response"/>
    <property type="evidence" value="ECO:0007669"/>
    <property type="project" value="InterPro"/>
</dbReference>
<evidence type="ECO:0000256" key="1">
    <source>
        <dbReference type="ARBA" id="ARBA00008670"/>
    </source>
</evidence>
<keyword evidence="3" id="KW-0812">Transmembrane</keyword>
<dbReference type="GO" id="GO:0016020">
    <property type="term" value="C:membrane"/>
    <property type="evidence" value="ECO:0007669"/>
    <property type="project" value="InterPro"/>
</dbReference>
<feature type="region of interest" description="Disordered" evidence="2">
    <location>
        <begin position="1"/>
        <end position="32"/>
    </location>
</feature>
<dbReference type="Pfam" id="PF00229">
    <property type="entry name" value="TNF"/>
    <property type="match status" value="1"/>
</dbReference>
<keyword evidence="3" id="KW-0472">Membrane</keyword>
<protein>
    <submittedName>
        <fullName evidence="5">Uncharacterized LOC109992006</fullName>
    </submittedName>
</protein>
<dbReference type="InParanoid" id="A0A3Q3FNF1"/>
<evidence type="ECO:0000313" key="6">
    <source>
        <dbReference type="Proteomes" id="UP000261660"/>
    </source>
</evidence>
<dbReference type="OrthoDB" id="8667946at2759"/>
<evidence type="ECO:0000256" key="3">
    <source>
        <dbReference type="SAM" id="Phobius"/>
    </source>
</evidence>
<keyword evidence="6" id="KW-1185">Reference proteome</keyword>
<feature type="domain" description="THD" evidence="4">
    <location>
        <begin position="59"/>
        <end position="210"/>
    </location>
</feature>
<comment type="similarity">
    <text evidence="1">Belongs to the tumor necrosis factor family.</text>
</comment>
<evidence type="ECO:0000256" key="2">
    <source>
        <dbReference type="SAM" id="MobiDB-lite"/>
    </source>
</evidence>
<dbReference type="InterPro" id="IPR006052">
    <property type="entry name" value="TNF_dom"/>
</dbReference>
<dbReference type="Ensembl" id="ENSLBET00000023214.1">
    <property type="protein sequence ID" value="ENSLBEP00000022046.1"/>
    <property type="gene ID" value="ENSLBEG00000016944.1"/>
</dbReference>
<feature type="compositionally biased region" description="Polar residues" evidence="2">
    <location>
        <begin position="14"/>
        <end position="32"/>
    </location>
</feature>
<proteinExistence type="inferred from homology"/>
<evidence type="ECO:0000313" key="5">
    <source>
        <dbReference type="Ensembl" id="ENSLBEP00000022046.1"/>
    </source>
</evidence>
<dbReference type="GeneTree" id="ENSGT00940000171828"/>
<keyword evidence="3" id="KW-1133">Transmembrane helix</keyword>
<dbReference type="GO" id="GO:0005164">
    <property type="term" value="F:tumor necrosis factor receptor binding"/>
    <property type="evidence" value="ECO:0007669"/>
    <property type="project" value="InterPro"/>
</dbReference>